<feature type="domain" description="Ig-like" evidence="7">
    <location>
        <begin position="25"/>
        <end position="127"/>
    </location>
</feature>
<dbReference type="InterPro" id="IPR036055">
    <property type="entry name" value="LDL_receptor-like_sf"/>
</dbReference>
<keyword evidence="4" id="KW-0325">Glycoprotein</keyword>
<feature type="disulfide bond" evidence="5">
    <location>
        <begin position="143"/>
        <end position="155"/>
    </location>
</feature>
<keyword evidence="2" id="KW-0677">Repeat</keyword>
<evidence type="ECO:0000313" key="8">
    <source>
        <dbReference type="EMBL" id="CAL4117415.1"/>
    </source>
</evidence>
<keyword evidence="3 5" id="KW-1015">Disulfide bond</keyword>
<dbReference type="AlphaFoldDB" id="A0AAV2RAV9"/>
<feature type="signal peptide" evidence="6">
    <location>
        <begin position="1"/>
        <end position="24"/>
    </location>
</feature>
<dbReference type="CDD" id="cd00112">
    <property type="entry name" value="LDLa"/>
    <property type="match status" value="1"/>
</dbReference>
<dbReference type="Proteomes" id="UP001497623">
    <property type="component" value="Unassembled WGS sequence"/>
</dbReference>
<protein>
    <recommendedName>
        <fullName evidence="7">Ig-like domain-containing protein</fullName>
    </recommendedName>
</protein>
<name>A0AAV2RAV9_MEGNR</name>
<reference evidence="8 9" key="1">
    <citation type="submission" date="2024-05" db="EMBL/GenBank/DDBJ databases">
        <authorList>
            <person name="Wallberg A."/>
        </authorList>
    </citation>
    <scope>NUCLEOTIDE SEQUENCE [LARGE SCALE GENOMIC DNA]</scope>
</reference>
<dbReference type="Pfam" id="PF00057">
    <property type="entry name" value="Ldl_recept_a"/>
    <property type="match status" value="1"/>
</dbReference>
<feature type="non-terminal residue" evidence="8">
    <location>
        <position position="263"/>
    </location>
</feature>
<dbReference type="PROSITE" id="PS50835">
    <property type="entry name" value="IG_LIKE"/>
    <property type="match status" value="1"/>
</dbReference>
<dbReference type="PROSITE" id="PS01209">
    <property type="entry name" value="LDLRA_1"/>
    <property type="match status" value="1"/>
</dbReference>
<dbReference type="SUPFAM" id="SSF48726">
    <property type="entry name" value="Immunoglobulin"/>
    <property type="match status" value="1"/>
</dbReference>
<evidence type="ECO:0000256" key="2">
    <source>
        <dbReference type="ARBA" id="ARBA00022737"/>
    </source>
</evidence>
<dbReference type="Gene3D" id="2.60.40.10">
    <property type="entry name" value="Immunoglobulins"/>
    <property type="match status" value="1"/>
</dbReference>
<feature type="disulfide bond" evidence="5">
    <location>
        <begin position="150"/>
        <end position="168"/>
    </location>
</feature>
<dbReference type="FunFam" id="4.10.400.10:FF:000034">
    <property type="entry name" value="Low-density lipoprotein receptor-related protein 2"/>
    <property type="match status" value="1"/>
</dbReference>
<evidence type="ECO:0000259" key="7">
    <source>
        <dbReference type="PROSITE" id="PS50835"/>
    </source>
</evidence>
<gene>
    <name evidence="8" type="ORF">MNOR_LOCUS21184</name>
</gene>
<evidence type="ECO:0000256" key="3">
    <source>
        <dbReference type="ARBA" id="ARBA00023157"/>
    </source>
</evidence>
<evidence type="ECO:0000256" key="1">
    <source>
        <dbReference type="ARBA" id="ARBA00022729"/>
    </source>
</evidence>
<dbReference type="InterPro" id="IPR036179">
    <property type="entry name" value="Ig-like_dom_sf"/>
</dbReference>
<comment type="caution">
    <text evidence="5">Lacks conserved residue(s) required for the propagation of feature annotation.</text>
</comment>
<comment type="caution">
    <text evidence="8">The sequence shown here is derived from an EMBL/GenBank/DDBJ whole genome shotgun (WGS) entry which is preliminary data.</text>
</comment>
<accession>A0AAV2RAV9</accession>
<dbReference type="SMART" id="SM00192">
    <property type="entry name" value="LDLa"/>
    <property type="match status" value="1"/>
</dbReference>
<organism evidence="8 9">
    <name type="scientific">Meganyctiphanes norvegica</name>
    <name type="common">Northern krill</name>
    <name type="synonym">Thysanopoda norvegica</name>
    <dbReference type="NCBI Taxonomy" id="48144"/>
    <lineage>
        <taxon>Eukaryota</taxon>
        <taxon>Metazoa</taxon>
        <taxon>Ecdysozoa</taxon>
        <taxon>Arthropoda</taxon>
        <taxon>Crustacea</taxon>
        <taxon>Multicrustacea</taxon>
        <taxon>Malacostraca</taxon>
        <taxon>Eumalacostraca</taxon>
        <taxon>Eucarida</taxon>
        <taxon>Euphausiacea</taxon>
        <taxon>Euphausiidae</taxon>
        <taxon>Meganyctiphanes</taxon>
    </lineage>
</organism>
<proteinExistence type="predicted"/>
<feature type="chain" id="PRO_5043886909" description="Ig-like domain-containing protein" evidence="6">
    <location>
        <begin position="25"/>
        <end position="263"/>
    </location>
</feature>
<dbReference type="Gene3D" id="4.10.400.10">
    <property type="entry name" value="Low-density Lipoprotein Receptor"/>
    <property type="match status" value="1"/>
</dbReference>
<dbReference type="InterPro" id="IPR002172">
    <property type="entry name" value="LDrepeatLR_classA_rpt"/>
</dbReference>
<evidence type="ECO:0000256" key="6">
    <source>
        <dbReference type="SAM" id="SignalP"/>
    </source>
</evidence>
<dbReference type="InterPro" id="IPR007110">
    <property type="entry name" value="Ig-like_dom"/>
</dbReference>
<evidence type="ECO:0000256" key="4">
    <source>
        <dbReference type="ARBA" id="ARBA00023180"/>
    </source>
</evidence>
<evidence type="ECO:0000313" key="9">
    <source>
        <dbReference type="Proteomes" id="UP001497623"/>
    </source>
</evidence>
<dbReference type="PROSITE" id="PS50068">
    <property type="entry name" value="LDLRA_2"/>
    <property type="match status" value="1"/>
</dbReference>
<dbReference type="InterPro" id="IPR013783">
    <property type="entry name" value="Ig-like_fold"/>
</dbReference>
<sequence length="263" mass="29152">MASSNTLCLCTLVVVHFLTVIGKAPKIVVEPNDSVIKYVGESMSLGCCMMKSNSSRGSSTKQKQNSLSQLQDQEIILSKNWIIPTSHVHHVKIIESQVCINVTIDPLRETDGGNYTCEIKTHMKPVKTIVRVVVLPRGIVSHCKPSSFTCESGHCIPNRFSCDGYPDCPDGSDESNKFCGSDICADKLKCSDGRCLDYSVCCREPSQQPPNCTINPTISCCRQLVHPDSNFFHKTGQQKLYTVSEKRPYKLRACWIIQTGCII</sequence>
<keyword evidence="9" id="KW-1185">Reference proteome</keyword>
<keyword evidence="1 6" id="KW-0732">Signal</keyword>
<evidence type="ECO:0000256" key="5">
    <source>
        <dbReference type="PROSITE-ProRule" id="PRU00124"/>
    </source>
</evidence>
<dbReference type="InterPro" id="IPR023415">
    <property type="entry name" value="LDLR_class-A_CS"/>
</dbReference>
<dbReference type="SUPFAM" id="SSF57424">
    <property type="entry name" value="LDL receptor-like module"/>
    <property type="match status" value="1"/>
</dbReference>
<dbReference type="EMBL" id="CAXKWB010016896">
    <property type="protein sequence ID" value="CAL4117415.1"/>
    <property type="molecule type" value="Genomic_DNA"/>
</dbReference>